<evidence type="ECO:0000313" key="1">
    <source>
        <dbReference type="EMBL" id="MDF8371968.1"/>
    </source>
</evidence>
<dbReference type="AlphaFoldDB" id="A0ABD4XKZ3"/>
<evidence type="ECO:0000313" key="2">
    <source>
        <dbReference type="Proteomes" id="UP001215461"/>
    </source>
</evidence>
<gene>
    <name evidence="1" type="ORF">G9403_10085</name>
</gene>
<accession>A0ABD4XKZ3</accession>
<sequence>MMNDLDYWKMRLNKFMDSKELNTISAIAKFDSLSGIGKVRYISVVSELVQPVLNQYNVDPRYFKLLLDKKMTSKKFTYQRVAIWAEYFHEEGVTPSIGNFDAIVPSYAKFK</sequence>
<proteinExistence type="predicted"/>
<reference evidence="1 2" key="1">
    <citation type="submission" date="2020-03" db="EMBL/GenBank/DDBJ databases">
        <title>Comparative genomics of Weissella paramesenteroides.</title>
        <authorList>
            <person name="Kant R."/>
            <person name="Takala T."/>
            <person name="Saris P."/>
        </authorList>
    </citation>
    <scope>NUCLEOTIDE SEQUENCE [LARGE SCALE GENOMIC DNA]</scope>
    <source>
        <strain evidence="1 2">SJ27-4</strain>
    </source>
</reference>
<protein>
    <submittedName>
        <fullName evidence="1">Uncharacterized protein</fullName>
    </submittedName>
</protein>
<name>A0ABD4XKZ3_WEIPA</name>
<organism evidence="1 2">
    <name type="scientific">Weissella paramesenteroides</name>
    <name type="common">Leuconostoc paramesenteroides</name>
    <dbReference type="NCBI Taxonomy" id="1249"/>
    <lineage>
        <taxon>Bacteria</taxon>
        <taxon>Bacillati</taxon>
        <taxon>Bacillota</taxon>
        <taxon>Bacilli</taxon>
        <taxon>Lactobacillales</taxon>
        <taxon>Lactobacillaceae</taxon>
        <taxon>Weissella</taxon>
    </lineage>
</organism>
<comment type="caution">
    <text evidence="1">The sequence shown here is derived from an EMBL/GenBank/DDBJ whole genome shotgun (WGS) entry which is preliminary data.</text>
</comment>
<dbReference type="RefSeq" id="WP_277362577.1">
    <property type="nucleotide sequence ID" value="NZ_JAANXN010000017.1"/>
</dbReference>
<dbReference type="EMBL" id="JAANXN010000017">
    <property type="protein sequence ID" value="MDF8371968.1"/>
    <property type="molecule type" value="Genomic_DNA"/>
</dbReference>
<dbReference type="Proteomes" id="UP001215461">
    <property type="component" value="Unassembled WGS sequence"/>
</dbReference>